<evidence type="ECO:0000313" key="2">
    <source>
        <dbReference type="Proteomes" id="UP001142055"/>
    </source>
</evidence>
<comment type="caution">
    <text evidence="1">The sequence shown here is derived from an EMBL/GenBank/DDBJ whole genome shotgun (WGS) entry which is preliminary data.</text>
</comment>
<name>A0A9Q0M5M9_BLOTA</name>
<dbReference type="Proteomes" id="UP001142055">
    <property type="component" value="Chromosome 2"/>
</dbReference>
<protein>
    <submittedName>
        <fullName evidence="1">Uncharacterized protein</fullName>
    </submittedName>
</protein>
<sequence length="431" mass="48517">MYSKKDKTRTRHKSQSSPKYAATMLVAPKRYPKMNRYQRPSTKYNGDNYRGKVLAQIPIKSRHHLMFREYPLKAGYKTAGTGPEYQQIVEVNANSIPLNLVFMTQSSKVNVKQEHKKAFTGNYPQHSYSIDEPHILKHTVTKPIYQEIREIIHPTRKIVQQIEPVQEEIHTTITTTGGQMPAMLNEYQPEPVLYGMPKGTNEVQPEYKTEPKVESQANVEEYKQPKSALLVSQFVIEQQVGQIEHLIQPPPALSTYEQQVGKIEHLIQPPPALSTYENVQPMENNVHSSMPVPVQVSAIISAQPEIVNVSVPTAEPIFNSVMLNSLYSETNGKRQPIPLPETTPMPSLPYPEPVAGPVPAPFGLVADGNLLDAYLKYSKISPEDLLLPVYQAASPIQVTEHYSQTQPIVPIVNQQSQSHSTMINNQNPTVY</sequence>
<dbReference type="EMBL" id="JAPWDV010000002">
    <property type="protein sequence ID" value="KAJ6219645.1"/>
    <property type="molecule type" value="Genomic_DNA"/>
</dbReference>
<accession>A0A9Q0M5M9</accession>
<reference evidence="1" key="1">
    <citation type="submission" date="2022-12" db="EMBL/GenBank/DDBJ databases">
        <title>Genome assemblies of Blomia tropicalis.</title>
        <authorList>
            <person name="Cui Y."/>
        </authorList>
    </citation>
    <scope>NUCLEOTIDE SEQUENCE</scope>
    <source>
        <tissue evidence="1">Adult mites</tissue>
    </source>
</reference>
<keyword evidence="2" id="KW-1185">Reference proteome</keyword>
<gene>
    <name evidence="1" type="ORF">RDWZM_005457</name>
</gene>
<organism evidence="1 2">
    <name type="scientific">Blomia tropicalis</name>
    <name type="common">Mite</name>
    <dbReference type="NCBI Taxonomy" id="40697"/>
    <lineage>
        <taxon>Eukaryota</taxon>
        <taxon>Metazoa</taxon>
        <taxon>Ecdysozoa</taxon>
        <taxon>Arthropoda</taxon>
        <taxon>Chelicerata</taxon>
        <taxon>Arachnida</taxon>
        <taxon>Acari</taxon>
        <taxon>Acariformes</taxon>
        <taxon>Sarcoptiformes</taxon>
        <taxon>Astigmata</taxon>
        <taxon>Glycyphagoidea</taxon>
        <taxon>Echimyopodidae</taxon>
        <taxon>Blomia</taxon>
    </lineage>
</organism>
<evidence type="ECO:0000313" key="1">
    <source>
        <dbReference type="EMBL" id="KAJ6219645.1"/>
    </source>
</evidence>
<dbReference type="AlphaFoldDB" id="A0A9Q0M5M9"/>
<proteinExistence type="predicted"/>